<sequence length="31" mass="3516">MVDEMMVLKPLPFLMMRVFVHVVPSAGTRAI</sequence>
<organism evidence="1">
    <name type="scientific">uncultured Gemmatimonadota bacterium</name>
    <dbReference type="NCBI Taxonomy" id="203437"/>
    <lineage>
        <taxon>Bacteria</taxon>
        <taxon>Pseudomonadati</taxon>
        <taxon>Gemmatimonadota</taxon>
        <taxon>environmental samples</taxon>
    </lineage>
</organism>
<dbReference type="EMBL" id="CADCTV010000386">
    <property type="protein sequence ID" value="CAA9324326.1"/>
    <property type="molecule type" value="Genomic_DNA"/>
</dbReference>
<reference evidence="1" key="1">
    <citation type="submission" date="2020-02" db="EMBL/GenBank/DDBJ databases">
        <authorList>
            <person name="Meier V. D."/>
        </authorList>
    </citation>
    <scope>NUCLEOTIDE SEQUENCE</scope>
    <source>
        <strain evidence="1">AVDCRST_MAG89</strain>
    </source>
</reference>
<gene>
    <name evidence="1" type="ORF">AVDCRST_MAG89-1806</name>
</gene>
<dbReference type="AlphaFoldDB" id="A0A6J4L6F8"/>
<proteinExistence type="predicted"/>
<evidence type="ECO:0000313" key="1">
    <source>
        <dbReference type="EMBL" id="CAA9324326.1"/>
    </source>
</evidence>
<protein>
    <submittedName>
        <fullName evidence="1">Uncharacterized protein</fullName>
    </submittedName>
</protein>
<name>A0A6J4L6F8_9BACT</name>
<accession>A0A6J4L6F8</accession>